<dbReference type="EMBL" id="UINC01000457">
    <property type="protein sequence ID" value="SUZ55723.1"/>
    <property type="molecule type" value="Genomic_DNA"/>
</dbReference>
<comment type="similarity">
    <text evidence="1">Belongs to the DDAH family.</text>
</comment>
<dbReference type="GO" id="GO:0000052">
    <property type="term" value="P:citrulline metabolic process"/>
    <property type="evidence" value="ECO:0007669"/>
    <property type="project" value="TreeGrafter"/>
</dbReference>
<keyword evidence="2" id="KW-0378">Hydrolase</keyword>
<dbReference type="Gene3D" id="3.75.10.10">
    <property type="entry name" value="L-arginine/glycine Amidinotransferase, Chain A"/>
    <property type="match status" value="1"/>
</dbReference>
<dbReference type="PANTHER" id="PTHR12737">
    <property type="entry name" value="DIMETHYLARGININE DIMETHYLAMINOHYDROLASE"/>
    <property type="match status" value="1"/>
</dbReference>
<name>A0A381NQD8_9ZZZZ</name>
<accession>A0A381NQD8</accession>
<dbReference type="PANTHER" id="PTHR12737:SF9">
    <property type="entry name" value="DIMETHYLARGININASE"/>
    <property type="match status" value="1"/>
</dbReference>
<dbReference type="SUPFAM" id="SSF55909">
    <property type="entry name" value="Pentein"/>
    <property type="match status" value="1"/>
</dbReference>
<dbReference type="AlphaFoldDB" id="A0A381NQD8"/>
<evidence type="ECO:0000256" key="2">
    <source>
        <dbReference type="ARBA" id="ARBA00022801"/>
    </source>
</evidence>
<reference evidence="3" key="1">
    <citation type="submission" date="2018-05" db="EMBL/GenBank/DDBJ databases">
        <authorList>
            <person name="Lanie J.A."/>
            <person name="Ng W.-L."/>
            <person name="Kazmierczak K.M."/>
            <person name="Andrzejewski T.M."/>
            <person name="Davidsen T.M."/>
            <person name="Wayne K.J."/>
            <person name="Tettelin H."/>
            <person name="Glass J.I."/>
            <person name="Rusch D."/>
            <person name="Podicherti R."/>
            <person name="Tsui H.-C.T."/>
            <person name="Winkler M.E."/>
        </authorList>
    </citation>
    <scope>NUCLEOTIDE SEQUENCE</scope>
</reference>
<dbReference type="InterPro" id="IPR033199">
    <property type="entry name" value="DDAH-like"/>
</dbReference>
<dbReference type="GO" id="GO:0016597">
    <property type="term" value="F:amino acid binding"/>
    <property type="evidence" value="ECO:0007669"/>
    <property type="project" value="TreeGrafter"/>
</dbReference>
<evidence type="ECO:0000256" key="1">
    <source>
        <dbReference type="ARBA" id="ARBA00008532"/>
    </source>
</evidence>
<dbReference type="GO" id="GO:0006525">
    <property type="term" value="P:arginine metabolic process"/>
    <property type="evidence" value="ECO:0007669"/>
    <property type="project" value="TreeGrafter"/>
</dbReference>
<evidence type="ECO:0008006" key="4">
    <source>
        <dbReference type="Google" id="ProtNLM"/>
    </source>
</evidence>
<sequence length="254" mass="28309">MFTNAIVRTPGKSIVEGLTESKALGTPNYEQAIIQHQSYIDSLKRCGLDVTVLEPCEEYPDSTFLEDVALITPSCAIIMRPGAYSRRGEVKEIESVLRNRFNNVKVIEAPGTLEGGDVMMVGNHYYIGLSNRTNLKGAKQIIEILNKYGMSGSTISLNKMLHLKTGLSFLENNNLIVCGEFINDSRFDQYNSIEIPESESYAANCIWVNEFVIIPLGYPITKEKIRNAGYTVLETDVSEFQKLDGGLSCLSLRY</sequence>
<dbReference type="GO" id="GO:0045429">
    <property type="term" value="P:positive regulation of nitric oxide biosynthetic process"/>
    <property type="evidence" value="ECO:0007669"/>
    <property type="project" value="TreeGrafter"/>
</dbReference>
<organism evidence="3">
    <name type="scientific">marine metagenome</name>
    <dbReference type="NCBI Taxonomy" id="408172"/>
    <lineage>
        <taxon>unclassified sequences</taxon>
        <taxon>metagenomes</taxon>
        <taxon>ecological metagenomes</taxon>
    </lineage>
</organism>
<protein>
    <recommendedName>
        <fullName evidence="4">N(G),N(G)-dimethylarginine dimethylaminohydrolase</fullName>
    </recommendedName>
</protein>
<proteinExistence type="inferred from homology"/>
<dbReference type="Pfam" id="PF19420">
    <property type="entry name" value="DDAH_eukar"/>
    <property type="match status" value="1"/>
</dbReference>
<evidence type="ECO:0000313" key="3">
    <source>
        <dbReference type="EMBL" id="SUZ55723.1"/>
    </source>
</evidence>
<dbReference type="GO" id="GO:0016403">
    <property type="term" value="F:dimethylargininase activity"/>
    <property type="evidence" value="ECO:0007669"/>
    <property type="project" value="TreeGrafter"/>
</dbReference>
<gene>
    <name evidence="3" type="ORF">METZ01_LOCUS8577</name>
</gene>